<evidence type="ECO:0000313" key="1">
    <source>
        <dbReference type="EMBL" id="GFD27295.1"/>
    </source>
</evidence>
<organism evidence="1">
    <name type="scientific">Tanacetum cinerariifolium</name>
    <name type="common">Dalmatian daisy</name>
    <name type="synonym">Chrysanthemum cinerariifolium</name>
    <dbReference type="NCBI Taxonomy" id="118510"/>
    <lineage>
        <taxon>Eukaryota</taxon>
        <taxon>Viridiplantae</taxon>
        <taxon>Streptophyta</taxon>
        <taxon>Embryophyta</taxon>
        <taxon>Tracheophyta</taxon>
        <taxon>Spermatophyta</taxon>
        <taxon>Magnoliopsida</taxon>
        <taxon>eudicotyledons</taxon>
        <taxon>Gunneridae</taxon>
        <taxon>Pentapetalae</taxon>
        <taxon>asterids</taxon>
        <taxon>campanulids</taxon>
        <taxon>Asterales</taxon>
        <taxon>Asteraceae</taxon>
        <taxon>Asteroideae</taxon>
        <taxon>Anthemideae</taxon>
        <taxon>Anthemidinae</taxon>
        <taxon>Tanacetum</taxon>
    </lineage>
</organism>
<accession>A0A699UWR8</accession>
<dbReference type="AlphaFoldDB" id="A0A699UWR8"/>
<reference evidence="1" key="1">
    <citation type="journal article" date="2019" name="Sci. Rep.">
        <title>Draft genome of Tanacetum cinerariifolium, the natural source of mosquito coil.</title>
        <authorList>
            <person name="Yamashiro T."/>
            <person name="Shiraishi A."/>
            <person name="Satake H."/>
            <person name="Nakayama K."/>
        </authorList>
    </citation>
    <scope>NUCLEOTIDE SEQUENCE</scope>
</reference>
<sequence>MNLRRLRRISRRSPLSQTRLCRARKLDRPQTPLPPYIDARIEAWLVAPTPTLPPPSLLSPLSSPLPRITSPILPSSPIHIDFILEDHMLIYKRAQFSTMSHRFEIRESFTTAARQLRSTLA</sequence>
<name>A0A699UWR8_TANCI</name>
<protein>
    <submittedName>
        <fullName evidence="1">Uncharacterized protein</fullName>
    </submittedName>
</protein>
<dbReference type="EMBL" id="BKCJ011375878">
    <property type="protein sequence ID" value="GFD27295.1"/>
    <property type="molecule type" value="Genomic_DNA"/>
</dbReference>
<comment type="caution">
    <text evidence="1">The sequence shown here is derived from an EMBL/GenBank/DDBJ whole genome shotgun (WGS) entry which is preliminary data.</text>
</comment>
<gene>
    <name evidence="1" type="ORF">Tci_899264</name>
</gene>
<proteinExistence type="predicted"/>